<sequence length="56" mass="6546">MTASTWMLLQTSHTEKWIAETIRDQIHQRPDHYHTAPSLLQDQQGYPSNQDMPPLT</sequence>
<gene>
    <name evidence="2" type="ORF">XNOV1_A036642</name>
</gene>
<accession>A0AAV1F2R0</accession>
<evidence type="ECO:0000313" key="2">
    <source>
        <dbReference type="EMBL" id="CAJ1055088.1"/>
    </source>
</evidence>
<name>A0AAV1F2R0_XYRNO</name>
<proteinExistence type="predicted"/>
<feature type="compositionally biased region" description="Polar residues" evidence="1">
    <location>
        <begin position="38"/>
        <end position="56"/>
    </location>
</feature>
<keyword evidence="3" id="KW-1185">Reference proteome</keyword>
<evidence type="ECO:0000256" key="1">
    <source>
        <dbReference type="SAM" id="MobiDB-lite"/>
    </source>
</evidence>
<organism evidence="2 3">
    <name type="scientific">Xyrichtys novacula</name>
    <name type="common">Pearly razorfish</name>
    <name type="synonym">Hemipteronotus novacula</name>
    <dbReference type="NCBI Taxonomy" id="13765"/>
    <lineage>
        <taxon>Eukaryota</taxon>
        <taxon>Metazoa</taxon>
        <taxon>Chordata</taxon>
        <taxon>Craniata</taxon>
        <taxon>Vertebrata</taxon>
        <taxon>Euteleostomi</taxon>
        <taxon>Actinopterygii</taxon>
        <taxon>Neopterygii</taxon>
        <taxon>Teleostei</taxon>
        <taxon>Neoteleostei</taxon>
        <taxon>Acanthomorphata</taxon>
        <taxon>Eupercaria</taxon>
        <taxon>Labriformes</taxon>
        <taxon>Labridae</taxon>
        <taxon>Xyrichtys</taxon>
    </lineage>
</organism>
<dbReference type="EMBL" id="OY660867">
    <property type="protein sequence ID" value="CAJ1055088.1"/>
    <property type="molecule type" value="Genomic_DNA"/>
</dbReference>
<dbReference type="Proteomes" id="UP001178508">
    <property type="component" value="Chromosome 4"/>
</dbReference>
<protein>
    <submittedName>
        <fullName evidence="2">Uncharacterized protein</fullName>
    </submittedName>
</protein>
<dbReference type="AlphaFoldDB" id="A0AAV1F2R0"/>
<reference evidence="2" key="1">
    <citation type="submission" date="2023-08" db="EMBL/GenBank/DDBJ databases">
        <authorList>
            <person name="Alioto T."/>
            <person name="Alioto T."/>
            <person name="Gomez Garrido J."/>
        </authorList>
    </citation>
    <scope>NUCLEOTIDE SEQUENCE</scope>
</reference>
<feature type="non-terminal residue" evidence="2">
    <location>
        <position position="56"/>
    </location>
</feature>
<evidence type="ECO:0000313" key="3">
    <source>
        <dbReference type="Proteomes" id="UP001178508"/>
    </source>
</evidence>
<feature type="region of interest" description="Disordered" evidence="1">
    <location>
        <begin position="28"/>
        <end position="56"/>
    </location>
</feature>